<keyword evidence="1" id="KW-0472">Membrane</keyword>
<gene>
    <name evidence="2" type="ORF">SLNSH_09600</name>
</gene>
<keyword evidence="3" id="KW-1185">Reference proteome</keyword>
<proteinExistence type="predicted"/>
<dbReference type="Pfam" id="PF11014">
    <property type="entry name" value="DUF2852"/>
    <property type="match status" value="1"/>
</dbReference>
<dbReference type="EMBL" id="PVZS01000009">
    <property type="protein sequence ID" value="PSC05079.1"/>
    <property type="molecule type" value="Genomic_DNA"/>
</dbReference>
<reference evidence="3" key="1">
    <citation type="submission" date="2018-03" db="EMBL/GenBank/DDBJ databases">
        <authorList>
            <person name="Sun L."/>
            <person name="Liu H."/>
            <person name="Chen W."/>
            <person name="Huang K."/>
            <person name="Liu W."/>
            <person name="Gao X."/>
        </authorList>
    </citation>
    <scope>NUCLEOTIDE SEQUENCE [LARGE SCALE GENOMIC DNA]</scope>
    <source>
        <strain evidence="3">SH9</strain>
    </source>
</reference>
<keyword evidence="1" id="KW-0812">Transmembrane</keyword>
<accession>A0A2T1HU67</accession>
<dbReference type="Proteomes" id="UP000239772">
    <property type="component" value="Unassembled WGS sequence"/>
</dbReference>
<sequence>MRRLEPGPLQAPQSFPICAPRRGRCLDPVREEAHVNPIPDQTNGGFCWRWKPVDIIALVIAFAIYWPLGFAVLAWKIWNDRQPAPQDLGQALQTGFERLQRAFEGVFSSVSGSGFASAGPAPTGNAAFDAHIREEWARIEADRQKLNDEVAAFRAFLNSERTGDYDVYERFRRSRGA</sequence>
<protein>
    <recommendedName>
        <fullName evidence="4">DUF2852 domain-containing protein</fullName>
    </recommendedName>
</protein>
<evidence type="ECO:0008006" key="4">
    <source>
        <dbReference type="Google" id="ProtNLM"/>
    </source>
</evidence>
<name>A0A2T1HU67_9HYPH</name>
<keyword evidence="1" id="KW-1133">Transmembrane helix</keyword>
<organism evidence="2 3">
    <name type="scientific">Alsobacter soli</name>
    <dbReference type="NCBI Taxonomy" id="2109933"/>
    <lineage>
        <taxon>Bacteria</taxon>
        <taxon>Pseudomonadati</taxon>
        <taxon>Pseudomonadota</taxon>
        <taxon>Alphaproteobacteria</taxon>
        <taxon>Hyphomicrobiales</taxon>
        <taxon>Alsobacteraceae</taxon>
        <taxon>Alsobacter</taxon>
    </lineage>
</organism>
<dbReference type="AlphaFoldDB" id="A0A2T1HU67"/>
<evidence type="ECO:0000313" key="2">
    <source>
        <dbReference type="EMBL" id="PSC05079.1"/>
    </source>
</evidence>
<dbReference type="InterPro" id="IPR021273">
    <property type="entry name" value="DUF2852"/>
</dbReference>
<evidence type="ECO:0000313" key="3">
    <source>
        <dbReference type="Proteomes" id="UP000239772"/>
    </source>
</evidence>
<comment type="caution">
    <text evidence="2">The sequence shown here is derived from an EMBL/GenBank/DDBJ whole genome shotgun (WGS) entry which is preliminary data.</text>
</comment>
<feature type="transmembrane region" description="Helical" evidence="1">
    <location>
        <begin position="55"/>
        <end position="75"/>
    </location>
</feature>
<evidence type="ECO:0000256" key="1">
    <source>
        <dbReference type="SAM" id="Phobius"/>
    </source>
</evidence>